<comment type="caution">
    <text evidence="2">The sequence shown here is derived from an EMBL/GenBank/DDBJ whole genome shotgun (WGS) entry which is preliminary data.</text>
</comment>
<proteinExistence type="predicted"/>
<evidence type="ECO:0000313" key="2">
    <source>
        <dbReference type="EMBL" id="PWK47195.1"/>
    </source>
</evidence>
<sequence>MRAGGVWGCPVFRDHRQRDRTVSGTDGGSSGGWLLRRREVAEPVHPREPGRATGLGSALAAWRQRNRRIADEGPADGDPPIFDLKHVIGQDELGARGLEVESRPERAYRRQWPGSARADEVRLDYHGVGTLQVATHAHDEISTRGLGLMFPAHTVHARNSAAVVVGDGCELTQVDHVHIRQAVIADDDALRSHRVHRILAKVVPGSDNSRVVRDLRATLARLVEPPAGTGPARAGRRLRADCTARIHDCESVQLGDDTMTRLDSHYVVERTVIPAGALLADSADLAGRYVDLVTGTDGDPGALADFLCDLVGAADNAGDDNVLGYADGLPRRPATLLGLFGMSTVDDMTGIMIGTGNELHAELDLTSPGMRLDDGLSQRLDELRAAASPVPPAPFPDPAPAPFPDSTPAPFPDPAPAPPPARPVASSLDDELDQGWW</sequence>
<protein>
    <submittedName>
        <fullName evidence="2">Uncharacterized protein</fullName>
    </submittedName>
</protein>
<reference evidence="2 3" key="1">
    <citation type="submission" date="2018-05" db="EMBL/GenBank/DDBJ databases">
        <title>Genomic Encyclopedia of Archaeal and Bacterial Type Strains, Phase II (KMG-II): from individual species to whole genera.</title>
        <authorList>
            <person name="Goeker M."/>
        </authorList>
    </citation>
    <scope>NUCLEOTIDE SEQUENCE [LARGE SCALE GENOMIC DNA]</scope>
    <source>
        <strain evidence="2 3">DSM 45184</strain>
    </source>
</reference>
<dbReference type="Proteomes" id="UP000245697">
    <property type="component" value="Unassembled WGS sequence"/>
</dbReference>
<dbReference type="EMBL" id="QGGR01000008">
    <property type="protein sequence ID" value="PWK47195.1"/>
    <property type="molecule type" value="Genomic_DNA"/>
</dbReference>
<feature type="region of interest" description="Disordered" evidence="1">
    <location>
        <begin position="387"/>
        <end position="437"/>
    </location>
</feature>
<gene>
    <name evidence="2" type="ORF">BC793_108310</name>
</gene>
<keyword evidence="3" id="KW-1185">Reference proteome</keyword>
<dbReference type="AlphaFoldDB" id="A0A316FGG1"/>
<evidence type="ECO:0000256" key="1">
    <source>
        <dbReference type="SAM" id="MobiDB-lite"/>
    </source>
</evidence>
<name>A0A316FGG1_9ACTN</name>
<feature type="compositionally biased region" description="Acidic residues" evidence="1">
    <location>
        <begin position="428"/>
        <end position="437"/>
    </location>
</feature>
<evidence type="ECO:0000313" key="3">
    <source>
        <dbReference type="Proteomes" id="UP000245697"/>
    </source>
</evidence>
<feature type="compositionally biased region" description="Pro residues" evidence="1">
    <location>
        <begin position="389"/>
        <end position="422"/>
    </location>
</feature>
<organism evidence="2 3">
    <name type="scientific">Actinoplanes xinjiangensis</name>
    <dbReference type="NCBI Taxonomy" id="512350"/>
    <lineage>
        <taxon>Bacteria</taxon>
        <taxon>Bacillati</taxon>
        <taxon>Actinomycetota</taxon>
        <taxon>Actinomycetes</taxon>
        <taxon>Micromonosporales</taxon>
        <taxon>Micromonosporaceae</taxon>
        <taxon>Actinoplanes</taxon>
    </lineage>
</organism>
<accession>A0A316FGG1</accession>